<dbReference type="SUPFAM" id="SSF55486">
    <property type="entry name" value="Metalloproteases ('zincins'), catalytic domain"/>
    <property type="match status" value="1"/>
</dbReference>
<feature type="region of interest" description="Disordered" evidence="1">
    <location>
        <begin position="22"/>
        <end position="81"/>
    </location>
</feature>
<evidence type="ECO:0000259" key="3">
    <source>
        <dbReference type="Pfam" id="PF11350"/>
    </source>
</evidence>
<proteinExistence type="predicted"/>
<accession>A0A1H9V8T4</accession>
<gene>
    <name evidence="4" type="ORF">SAMN05216188_12520</name>
</gene>
<name>A0A1H9V8T4_9PSEU</name>
<keyword evidence="5" id="KW-1185">Reference proteome</keyword>
<evidence type="ECO:0000256" key="2">
    <source>
        <dbReference type="SAM" id="SignalP"/>
    </source>
</evidence>
<sequence length="268" mass="27543">MRVHVVLGAVGLTALLLTATQPAGETSPVPPPSSSSAAPVPASSSPPSSSPAPPPPPSPPRVYASSSDLPDGPDFPVAGAGTFHVVPGSGPVVGTGPLRTYAVEVEDGITVDEQAFASFVDATLADPRGWTARGARSVQRVSGPASVRIRLASQQTARAVCGFEIPVDVSCRDGGFVVLNGARWFRGAVAFLPDLTSYRHYLVNHEVGHAFGQGHQPCAVAGGPAPVMMQQTFSVSNDEIVRITGGVPQGAVIPRDGKVCTPNGWPYP</sequence>
<dbReference type="OrthoDB" id="9779865at2"/>
<feature type="compositionally biased region" description="Pro residues" evidence="1">
    <location>
        <begin position="48"/>
        <end position="60"/>
    </location>
</feature>
<dbReference type="STRING" id="402600.SAMN05216188_12520"/>
<evidence type="ECO:0000256" key="1">
    <source>
        <dbReference type="SAM" id="MobiDB-lite"/>
    </source>
</evidence>
<feature type="domain" description="DUF3152" evidence="3">
    <location>
        <begin position="69"/>
        <end position="268"/>
    </location>
</feature>
<reference evidence="5" key="1">
    <citation type="submission" date="2016-10" db="EMBL/GenBank/DDBJ databases">
        <authorList>
            <person name="Varghese N."/>
            <person name="Submissions S."/>
        </authorList>
    </citation>
    <scope>NUCLEOTIDE SEQUENCE [LARGE SCALE GENOMIC DNA]</scope>
    <source>
        <strain evidence="5">CGMCC 4.3525</strain>
    </source>
</reference>
<dbReference type="Proteomes" id="UP000199352">
    <property type="component" value="Unassembled WGS sequence"/>
</dbReference>
<evidence type="ECO:0000313" key="4">
    <source>
        <dbReference type="EMBL" id="SES18095.1"/>
    </source>
</evidence>
<keyword evidence="2" id="KW-0732">Signal</keyword>
<dbReference type="InterPro" id="IPR022603">
    <property type="entry name" value="DUF3152"/>
</dbReference>
<feature type="signal peptide" evidence="2">
    <location>
        <begin position="1"/>
        <end position="23"/>
    </location>
</feature>
<organism evidence="4 5">
    <name type="scientific">Lentzea xinjiangensis</name>
    <dbReference type="NCBI Taxonomy" id="402600"/>
    <lineage>
        <taxon>Bacteria</taxon>
        <taxon>Bacillati</taxon>
        <taxon>Actinomycetota</taxon>
        <taxon>Actinomycetes</taxon>
        <taxon>Pseudonocardiales</taxon>
        <taxon>Pseudonocardiaceae</taxon>
        <taxon>Lentzea</taxon>
    </lineage>
</organism>
<evidence type="ECO:0000313" key="5">
    <source>
        <dbReference type="Proteomes" id="UP000199352"/>
    </source>
</evidence>
<dbReference type="AlphaFoldDB" id="A0A1H9V8T4"/>
<dbReference type="Pfam" id="PF11350">
    <property type="entry name" value="DUF3152"/>
    <property type="match status" value="1"/>
</dbReference>
<feature type="chain" id="PRO_5039470600" description="DUF3152 domain-containing protein" evidence="2">
    <location>
        <begin position="24"/>
        <end position="268"/>
    </location>
</feature>
<protein>
    <recommendedName>
        <fullName evidence="3">DUF3152 domain-containing protein</fullName>
    </recommendedName>
</protein>
<feature type="compositionally biased region" description="Low complexity" evidence="1">
    <location>
        <begin position="34"/>
        <end position="47"/>
    </location>
</feature>
<dbReference type="RefSeq" id="WP_089959560.1">
    <property type="nucleotide sequence ID" value="NZ_FOFR01000025.1"/>
</dbReference>
<dbReference type="EMBL" id="FOFR01000025">
    <property type="protein sequence ID" value="SES18095.1"/>
    <property type="molecule type" value="Genomic_DNA"/>
</dbReference>